<keyword evidence="2" id="KW-0560">Oxidoreductase</keyword>
<comment type="caution">
    <text evidence="5">The sequence shown here is derived from an EMBL/GenBank/DDBJ whole genome shotgun (WGS) entry which is preliminary data.</text>
</comment>
<dbReference type="RefSeq" id="WP_171151707.1">
    <property type="nucleotide sequence ID" value="NZ_JABENB010000001.1"/>
</dbReference>
<evidence type="ECO:0000256" key="3">
    <source>
        <dbReference type="SAM" id="MobiDB-lite"/>
    </source>
</evidence>
<feature type="region of interest" description="Disordered" evidence="3">
    <location>
        <begin position="171"/>
        <end position="190"/>
    </location>
</feature>
<evidence type="ECO:0000256" key="1">
    <source>
        <dbReference type="ARBA" id="ARBA00007118"/>
    </source>
</evidence>
<dbReference type="Proteomes" id="UP000557772">
    <property type="component" value="Unassembled WGS sequence"/>
</dbReference>
<feature type="domain" description="Nitroreductase" evidence="4">
    <location>
        <begin position="13"/>
        <end position="73"/>
    </location>
</feature>
<gene>
    <name evidence="5" type="ORF">HJ588_02725</name>
</gene>
<reference evidence="5 6" key="1">
    <citation type="submission" date="2020-05" db="EMBL/GenBank/DDBJ databases">
        <title>Flexivirga sp. ID2601S isolated from air conditioner.</title>
        <authorList>
            <person name="Kim D.H."/>
        </authorList>
    </citation>
    <scope>NUCLEOTIDE SEQUENCE [LARGE SCALE GENOMIC DNA]</scope>
    <source>
        <strain evidence="5 6">ID2601S</strain>
    </source>
</reference>
<accession>A0A849AE51</accession>
<evidence type="ECO:0000259" key="4">
    <source>
        <dbReference type="Pfam" id="PF00881"/>
    </source>
</evidence>
<dbReference type="PANTHER" id="PTHR43673">
    <property type="entry name" value="NAD(P)H NITROREDUCTASE YDGI-RELATED"/>
    <property type="match status" value="1"/>
</dbReference>
<dbReference type="SUPFAM" id="SSF55469">
    <property type="entry name" value="FMN-dependent nitroreductase-like"/>
    <property type="match status" value="1"/>
</dbReference>
<proteinExistence type="inferred from homology"/>
<evidence type="ECO:0000256" key="2">
    <source>
        <dbReference type="ARBA" id="ARBA00023002"/>
    </source>
</evidence>
<evidence type="ECO:0000313" key="5">
    <source>
        <dbReference type="EMBL" id="NNG38187.1"/>
    </source>
</evidence>
<dbReference type="InterPro" id="IPR000415">
    <property type="entry name" value="Nitroreductase-like"/>
</dbReference>
<feature type="compositionally biased region" description="Basic and acidic residues" evidence="3">
    <location>
        <begin position="171"/>
        <end position="183"/>
    </location>
</feature>
<evidence type="ECO:0000313" key="6">
    <source>
        <dbReference type="Proteomes" id="UP000557772"/>
    </source>
</evidence>
<organism evidence="5 6">
    <name type="scientific">Flexivirga aerilata</name>
    <dbReference type="NCBI Taxonomy" id="1656889"/>
    <lineage>
        <taxon>Bacteria</taxon>
        <taxon>Bacillati</taxon>
        <taxon>Actinomycetota</taxon>
        <taxon>Actinomycetes</taxon>
        <taxon>Micrococcales</taxon>
        <taxon>Dermacoccaceae</taxon>
        <taxon>Flexivirga</taxon>
    </lineage>
</organism>
<dbReference type="PANTHER" id="PTHR43673:SF10">
    <property type="entry name" value="NADH DEHYDROGENASE_NAD(P)H NITROREDUCTASE XCC3605-RELATED"/>
    <property type="match status" value="1"/>
</dbReference>
<name>A0A849AE51_9MICO</name>
<dbReference type="EMBL" id="JABENB010000001">
    <property type="protein sequence ID" value="NNG38187.1"/>
    <property type="molecule type" value="Genomic_DNA"/>
</dbReference>
<dbReference type="Pfam" id="PF00881">
    <property type="entry name" value="Nitroreductase"/>
    <property type="match status" value="1"/>
</dbReference>
<keyword evidence="6" id="KW-1185">Reference proteome</keyword>
<comment type="similarity">
    <text evidence="1">Belongs to the nitroreductase family.</text>
</comment>
<protein>
    <submittedName>
        <fullName evidence="5">Nitroreductase</fullName>
    </submittedName>
</protein>
<dbReference type="Gene3D" id="3.40.109.10">
    <property type="entry name" value="NADH Oxidase"/>
    <property type="match status" value="1"/>
</dbReference>
<dbReference type="InterPro" id="IPR029479">
    <property type="entry name" value="Nitroreductase"/>
</dbReference>
<dbReference type="GO" id="GO:0016491">
    <property type="term" value="F:oxidoreductase activity"/>
    <property type="evidence" value="ECO:0007669"/>
    <property type="project" value="UniProtKB-KW"/>
</dbReference>
<sequence>MAQMTIPQIDPLLRDRRSPSVFDPAHTLDDAALAALLEAARWSPSWGNTQPWRFLVGRRGDATHQRIVAALSRGNAQWVPAASAILIGLRQVGAEPDDPKGGLRTYDYTAYDLGQSAAHLCVQAVSMGLSVHQFGGFDHDAVAASFAVPAEWQVLSGIAVGRWLPPAERTDVDPANVEREERPRKRRPLDRLAFAGQFGDPLRLELPE</sequence>
<dbReference type="AlphaFoldDB" id="A0A849AE51"/>